<feature type="compositionally biased region" description="Polar residues" evidence="1">
    <location>
        <begin position="41"/>
        <end position="54"/>
    </location>
</feature>
<evidence type="ECO:0000313" key="3">
    <source>
        <dbReference type="EMBL" id="BCJ90703.1"/>
    </source>
</evidence>
<keyword evidence="2" id="KW-1133">Transmembrane helix</keyword>
<keyword evidence="2" id="KW-0812">Transmembrane</keyword>
<feature type="region of interest" description="Disordered" evidence="1">
    <location>
        <begin position="1"/>
        <end position="187"/>
    </location>
</feature>
<dbReference type="RefSeq" id="WP_222877319.1">
    <property type="nucleotide sequence ID" value="NZ_AP023361.1"/>
</dbReference>
<feature type="compositionally biased region" description="Low complexity" evidence="1">
    <location>
        <begin position="301"/>
        <end position="311"/>
    </location>
</feature>
<evidence type="ECO:0000256" key="1">
    <source>
        <dbReference type="SAM" id="MobiDB-lite"/>
    </source>
</evidence>
<feature type="compositionally biased region" description="Low complexity" evidence="1">
    <location>
        <begin position="408"/>
        <end position="420"/>
    </location>
</feature>
<feature type="region of interest" description="Disordered" evidence="1">
    <location>
        <begin position="267"/>
        <end position="324"/>
    </location>
</feature>
<evidence type="ECO:0008006" key="5">
    <source>
        <dbReference type="Google" id="ProtNLM"/>
    </source>
</evidence>
<organism evidence="3 4">
    <name type="scientific">Terrihabitans soli</name>
    <dbReference type="NCBI Taxonomy" id="708113"/>
    <lineage>
        <taxon>Bacteria</taxon>
        <taxon>Pseudomonadati</taxon>
        <taxon>Pseudomonadota</taxon>
        <taxon>Alphaproteobacteria</taxon>
        <taxon>Hyphomicrobiales</taxon>
        <taxon>Terrihabitans</taxon>
    </lineage>
</organism>
<protein>
    <recommendedName>
        <fullName evidence="5">SPOR domain-containing protein</fullName>
    </recommendedName>
</protein>
<dbReference type="AlphaFoldDB" id="A0A6S6QHP2"/>
<feature type="region of interest" description="Disordered" evidence="1">
    <location>
        <begin position="331"/>
        <end position="350"/>
    </location>
</feature>
<accession>A0A6S6QHP2</accession>
<dbReference type="EMBL" id="AP023361">
    <property type="protein sequence ID" value="BCJ90703.1"/>
    <property type="molecule type" value="Genomic_DNA"/>
</dbReference>
<feature type="transmembrane region" description="Helical" evidence="2">
    <location>
        <begin position="196"/>
        <end position="218"/>
    </location>
</feature>
<name>A0A6S6QHP2_9HYPH</name>
<feature type="compositionally biased region" description="Low complexity" evidence="1">
    <location>
        <begin position="436"/>
        <end position="446"/>
    </location>
</feature>
<feature type="region of interest" description="Disordered" evidence="1">
    <location>
        <begin position="403"/>
        <end position="532"/>
    </location>
</feature>
<proteinExistence type="predicted"/>
<gene>
    <name evidence="3" type="ORF">IZ6_14380</name>
</gene>
<reference evidence="3 4" key="1">
    <citation type="submission" date="2020-08" db="EMBL/GenBank/DDBJ databases">
        <title>Genome sequence of Rhizobiales bacterium strain IZ6.</title>
        <authorList>
            <person name="Nakai R."/>
            <person name="Naganuma T."/>
        </authorList>
    </citation>
    <scope>NUCLEOTIDE SEQUENCE [LARGE SCALE GENOMIC DNA]</scope>
    <source>
        <strain evidence="3 4">IZ6</strain>
    </source>
</reference>
<evidence type="ECO:0000313" key="4">
    <source>
        <dbReference type="Proteomes" id="UP000515317"/>
    </source>
</evidence>
<feature type="compositionally biased region" description="Low complexity" evidence="1">
    <location>
        <begin position="488"/>
        <end position="514"/>
    </location>
</feature>
<feature type="compositionally biased region" description="Polar residues" evidence="1">
    <location>
        <begin position="125"/>
        <end position="139"/>
    </location>
</feature>
<sequence length="645" mass="66434">MSDSTQRRGTDYDTLRGMGAGAGGRVPRTAEDPLEELARLVSQNEPVRPSSQATAGEPRASYTAAPRAPQAAERFEAPPAYTRPAAPPAFDARDQRAYGSSAQQGYGPSDDFFADLQPLAPAPQRGSQLDSPRVGQTNGHGDYGYPSDDFDNGFDSGFQTRSPFQDDYDDLSHQPVYADDGETDHDMPVRRRGGRFVSLAAIAAALVAVIGGGVWAYGALTGGSSGGTPPVIKAENTTPVKVVAEAKPIVRAKESYDRVDPNANANVVTSVEEPAEKPTAPRQILPGAPMPGGAQERVAEAAPASPSSPSSMADAEQNANGGRRVKTMVIRPDAPMGSPSPEQPSSNVQALAAAEPAPQMPIQGTGEAAGMSMQTTRDYGILSSDQPPAPQEMASVGNVPMPMPRPVAAQSPSSQAMAPATVGNPTVVNDPFARDAAPQTRAATQVPAPPAPPQATGGPPSSPQPQVQVTNKRPLKPVNAPAGNRQSALPPAAPAAAAPPAAQPRSAEPVQLAAPQPPAAPRPVAASPVTTQSVRPTQVAMASPVPTATAVAPQIATVAGSQGGAFGVQLTAQRTEQEAIAAFNAIKQRNPAVLGSYSPAIARADLGPDRGIFYRAMVPASNQSDAANLCIQFKAAGVDCIVQRR</sequence>
<keyword evidence="4" id="KW-1185">Reference proteome</keyword>
<keyword evidence="2" id="KW-0472">Membrane</keyword>
<dbReference type="Proteomes" id="UP000515317">
    <property type="component" value="Chromosome"/>
</dbReference>
<feature type="compositionally biased region" description="Low complexity" evidence="1">
    <location>
        <begin position="454"/>
        <end position="470"/>
    </location>
</feature>
<evidence type="ECO:0000256" key="2">
    <source>
        <dbReference type="SAM" id="Phobius"/>
    </source>
</evidence>
<dbReference type="KEGG" id="tso:IZ6_14380"/>
<feature type="compositionally biased region" description="Basic and acidic residues" evidence="1">
    <location>
        <begin position="1"/>
        <end position="14"/>
    </location>
</feature>
<feature type="compositionally biased region" description="Low complexity" evidence="1">
    <location>
        <begin position="77"/>
        <end position="90"/>
    </location>
</feature>